<feature type="domain" description="UCH catalytic" evidence="12">
    <location>
        <begin position="5"/>
        <end position="203"/>
    </location>
</feature>
<evidence type="ECO:0000259" key="12">
    <source>
        <dbReference type="PROSITE" id="PS52048"/>
    </source>
</evidence>
<dbReference type="GO" id="GO:0005737">
    <property type="term" value="C:cytoplasm"/>
    <property type="evidence" value="ECO:0007669"/>
    <property type="project" value="TreeGrafter"/>
</dbReference>
<feature type="active site" description="Proton donor" evidence="10">
    <location>
        <position position="172"/>
    </location>
</feature>
<proteinExistence type="inferred from homology"/>
<evidence type="ECO:0000256" key="1">
    <source>
        <dbReference type="ARBA" id="ARBA00000707"/>
    </source>
</evidence>
<comment type="similarity">
    <text evidence="3">Belongs to the peptidase C12 family. BAP1 subfamily.</text>
</comment>
<feature type="active site" description="Nucleophile" evidence="10">
    <location>
        <position position="92"/>
    </location>
</feature>
<feature type="site" description="Important for enzyme activity" evidence="10">
    <location>
        <position position="187"/>
    </location>
</feature>
<dbReference type="InterPro" id="IPR038765">
    <property type="entry name" value="Papain-like_cys_pep_sf"/>
</dbReference>
<evidence type="ECO:0000256" key="7">
    <source>
        <dbReference type="ARBA" id="ARBA00022807"/>
    </source>
</evidence>
<dbReference type="GO" id="GO:0006325">
    <property type="term" value="P:chromatin organization"/>
    <property type="evidence" value="ECO:0007669"/>
    <property type="project" value="UniProtKB-KW"/>
</dbReference>
<dbReference type="InterPro" id="IPR001578">
    <property type="entry name" value="Peptidase_C12_UCH"/>
</dbReference>
<feature type="site" description="Transition state stabilizer" evidence="10">
    <location>
        <position position="86"/>
    </location>
</feature>
<evidence type="ECO:0000256" key="10">
    <source>
        <dbReference type="PROSITE-ProRule" id="PRU01393"/>
    </source>
</evidence>
<dbReference type="GO" id="GO:0016579">
    <property type="term" value="P:protein deubiquitination"/>
    <property type="evidence" value="ECO:0007669"/>
    <property type="project" value="TreeGrafter"/>
</dbReference>
<keyword evidence="14" id="KW-1185">Reference proteome</keyword>
<dbReference type="Proteomes" id="UP001152795">
    <property type="component" value="Unassembled WGS sequence"/>
</dbReference>
<dbReference type="GO" id="GO:0005634">
    <property type="term" value="C:nucleus"/>
    <property type="evidence" value="ECO:0007669"/>
    <property type="project" value="UniProtKB-SubCell"/>
</dbReference>
<dbReference type="GO" id="GO:0006511">
    <property type="term" value="P:ubiquitin-dependent protein catabolic process"/>
    <property type="evidence" value="ECO:0007669"/>
    <property type="project" value="UniProtKB-UniRule"/>
</dbReference>
<dbReference type="Gene3D" id="3.40.532.10">
    <property type="entry name" value="Peptidase C12, ubiquitin carboxyl-terminal hydrolase"/>
    <property type="match status" value="1"/>
</dbReference>
<dbReference type="Pfam" id="PF01088">
    <property type="entry name" value="Peptidase_C12"/>
    <property type="match status" value="1"/>
</dbReference>
<evidence type="ECO:0000256" key="5">
    <source>
        <dbReference type="ARBA" id="ARBA00022786"/>
    </source>
</evidence>
<protein>
    <recommendedName>
        <fullName evidence="11">Ubiquitin carboxyl-terminal hydrolase</fullName>
        <ecNumber evidence="11">3.4.19.12</ecNumber>
    </recommendedName>
</protein>
<reference evidence="13" key="1">
    <citation type="submission" date="2020-04" db="EMBL/GenBank/DDBJ databases">
        <authorList>
            <person name="Alioto T."/>
            <person name="Alioto T."/>
            <person name="Gomez Garrido J."/>
        </authorList>
    </citation>
    <scope>NUCLEOTIDE SEQUENCE</scope>
    <source>
        <strain evidence="13">A484AB</strain>
    </source>
</reference>
<evidence type="ECO:0000313" key="14">
    <source>
        <dbReference type="Proteomes" id="UP001152795"/>
    </source>
</evidence>
<comment type="subcellular location">
    <subcellularLocation>
        <location evidence="2">Nucleus</location>
    </subcellularLocation>
</comment>
<dbReference type="EC" id="3.4.19.12" evidence="11"/>
<accession>A0A7D9JAV6</accession>
<comment type="catalytic activity">
    <reaction evidence="1 10 11">
        <text>Thiol-dependent hydrolysis of ester, thioester, amide, peptide and isopeptide bonds formed by the C-terminal Gly of ubiquitin (a 76-residue protein attached to proteins as an intracellular targeting signal).</text>
        <dbReference type="EC" id="3.4.19.12"/>
    </reaction>
</comment>
<keyword evidence="5 10" id="KW-0833">Ubl conjugation pathway</keyword>
<keyword evidence="9" id="KW-0539">Nucleus</keyword>
<evidence type="ECO:0000256" key="9">
    <source>
        <dbReference type="ARBA" id="ARBA00023242"/>
    </source>
</evidence>
<evidence type="ECO:0000256" key="11">
    <source>
        <dbReference type="RuleBase" id="RU361215"/>
    </source>
</evidence>
<keyword evidence="8" id="KW-0156">Chromatin regulator</keyword>
<keyword evidence="6 10" id="KW-0378">Hydrolase</keyword>
<dbReference type="SUPFAM" id="SSF54001">
    <property type="entry name" value="Cysteine proteinases"/>
    <property type="match status" value="1"/>
</dbReference>
<dbReference type="AlphaFoldDB" id="A0A7D9JAV6"/>
<comment type="caution">
    <text evidence="13">The sequence shown here is derived from an EMBL/GenBank/DDBJ whole genome shotgun (WGS) entry which is preliminary data.</text>
</comment>
<dbReference type="EMBL" id="CACRXK020013676">
    <property type="protein sequence ID" value="CAB4025562.1"/>
    <property type="molecule type" value="Genomic_DNA"/>
</dbReference>
<gene>
    <name evidence="13" type="ORF">PACLA_8A026204</name>
</gene>
<dbReference type="PANTHER" id="PTHR10589:SF28">
    <property type="entry name" value="UBIQUITIN CARBOXYL-TERMINAL HYDROLASE BAP1"/>
    <property type="match status" value="1"/>
</dbReference>
<keyword evidence="7 10" id="KW-0788">Thiol protease</keyword>
<dbReference type="FunFam" id="3.40.532.10:FF:000002">
    <property type="entry name" value="Ubiquitin carboxyl-terminal hydrolase"/>
    <property type="match status" value="1"/>
</dbReference>
<dbReference type="OrthoDB" id="1924260at2759"/>
<keyword evidence="4 10" id="KW-0645">Protease</keyword>
<evidence type="ECO:0000313" key="13">
    <source>
        <dbReference type="EMBL" id="CAB4025562.1"/>
    </source>
</evidence>
<sequence>MAAKGWLELESDPGVFLLLIEEFGVHGVQVDEIYDLSKPIKGHVYGFVFLFKWNEERRSRRKGVTPLDEAFVESDDIVNNMFFAQQIIPNSCATHALLSVLLNCDELHPGETLSKLKEYTKGFDPETKGYAIGNIPEIAIAHNKYARPIHRILPDSKPGNTLSTAKAGETFHFVSYIPINGRLFELDGLKPYPIDHGTGKPSD</sequence>
<dbReference type="PANTHER" id="PTHR10589">
    <property type="entry name" value="UBIQUITIN CARBOXYL-TERMINAL HYDROLASE"/>
    <property type="match status" value="1"/>
</dbReference>
<dbReference type="GO" id="GO:0004843">
    <property type="term" value="F:cysteine-type deubiquitinase activity"/>
    <property type="evidence" value="ECO:0007669"/>
    <property type="project" value="UniProtKB-UniRule"/>
</dbReference>
<evidence type="ECO:0000256" key="4">
    <source>
        <dbReference type="ARBA" id="ARBA00022670"/>
    </source>
</evidence>
<name>A0A7D9JAV6_PARCT</name>
<dbReference type="InterPro" id="IPR036959">
    <property type="entry name" value="Peptidase_C12_UCH_sf"/>
</dbReference>
<evidence type="ECO:0000256" key="8">
    <source>
        <dbReference type="ARBA" id="ARBA00022853"/>
    </source>
</evidence>
<evidence type="ECO:0000256" key="2">
    <source>
        <dbReference type="ARBA" id="ARBA00004123"/>
    </source>
</evidence>
<evidence type="ECO:0000256" key="6">
    <source>
        <dbReference type="ARBA" id="ARBA00022801"/>
    </source>
</evidence>
<dbReference type="PROSITE" id="PS52048">
    <property type="entry name" value="UCH_DOMAIN"/>
    <property type="match status" value="1"/>
</dbReference>
<evidence type="ECO:0000256" key="3">
    <source>
        <dbReference type="ARBA" id="ARBA00007182"/>
    </source>
</evidence>
<organism evidence="13 14">
    <name type="scientific">Paramuricea clavata</name>
    <name type="common">Red gorgonian</name>
    <name type="synonym">Violescent sea-whip</name>
    <dbReference type="NCBI Taxonomy" id="317549"/>
    <lineage>
        <taxon>Eukaryota</taxon>
        <taxon>Metazoa</taxon>
        <taxon>Cnidaria</taxon>
        <taxon>Anthozoa</taxon>
        <taxon>Octocorallia</taxon>
        <taxon>Malacalcyonacea</taxon>
        <taxon>Plexauridae</taxon>
        <taxon>Paramuricea</taxon>
    </lineage>
</organism>
<dbReference type="PRINTS" id="PR00707">
    <property type="entry name" value="UBCTHYDRLASE"/>
</dbReference>